<evidence type="ECO:0000256" key="1">
    <source>
        <dbReference type="SAM" id="MobiDB-lite"/>
    </source>
</evidence>
<feature type="region of interest" description="Disordered" evidence="1">
    <location>
        <begin position="32"/>
        <end position="118"/>
    </location>
</feature>
<organism evidence="2 3">
    <name type="scientific">Athelia psychrophila</name>
    <dbReference type="NCBI Taxonomy" id="1759441"/>
    <lineage>
        <taxon>Eukaryota</taxon>
        <taxon>Fungi</taxon>
        <taxon>Dikarya</taxon>
        <taxon>Basidiomycota</taxon>
        <taxon>Agaricomycotina</taxon>
        <taxon>Agaricomycetes</taxon>
        <taxon>Agaricomycetidae</taxon>
        <taxon>Atheliales</taxon>
        <taxon>Atheliaceae</taxon>
        <taxon>Athelia</taxon>
    </lineage>
</organism>
<name>A0A167SKA7_9AGAM</name>
<keyword evidence="3" id="KW-1185">Reference proteome</keyword>
<dbReference type="Proteomes" id="UP000076532">
    <property type="component" value="Unassembled WGS sequence"/>
</dbReference>
<evidence type="ECO:0000313" key="2">
    <source>
        <dbReference type="EMBL" id="KZP02001.1"/>
    </source>
</evidence>
<dbReference type="AlphaFoldDB" id="A0A167SKA7"/>
<reference evidence="2 3" key="1">
    <citation type="journal article" date="2016" name="Mol. Biol. Evol.">
        <title>Comparative Genomics of Early-Diverging Mushroom-Forming Fungi Provides Insights into the Origins of Lignocellulose Decay Capabilities.</title>
        <authorList>
            <person name="Nagy L.G."/>
            <person name="Riley R."/>
            <person name="Tritt A."/>
            <person name="Adam C."/>
            <person name="Daum C."/>
            <person name="Floudas D."/>
            <person name="Sun H."/>
            <person name="Yadav J.S."/>
            <person name="Pangilinan J."/>
            <person name="Larsson K.H."/>
            <person name="Matsuura K."/>
            <person name="Barry K."/>
            <person name="Labutti K."/>
            <person name="Kuo R."/>
            <person name="Ohm R.A."/>
            <person name="Bhattacharya S.S."/>
            <person name="Shirouzu T."/>
            <person name="Yoshinaga Y."/>
            <person name="Martin F.M."/>
            <person name="Grigoriev I.V."/>
            <person name="Hibbett D.S."/>
        </authorList>
    </citation>
    <scope>NUCLEOTIDE SEQUENCE [LARGE SCALE GENOMIC DNA]</scope>
    <source>
        <strain evidence="2 3">CBS 109695</strain>
    </source>
</reference>
<accession>A0A167SKA7</accession>
<evidence type="ECO:0000313" key="3">
    <source>
        <dbReference type="Proteomes" id="UP000076532"/>
    </source>
</evidence>
<protein>
    <submittedName>
        <fullName evidence="2">Uncharacterized protein</fullName>
    </submittedName>
</protein>
<proteinExistence type="predicted"/>
<gene>
    <name evidence="2" type="ORF">FIBSPDRAFT_906253</name>
</gene>
<feature type="compositionally biased region" description="Basic and acidic residues" evidence="1">
    <location>
        <begin position="74"/>
        <end position="90"/>
    </location>
</feature>
<dbReference type="EMBL" id="KV419201">
    <property type="protein sequence ID" value="KZP02001.1"/>
    <property type="molecule type" value="Genomic_DNA"/>
</dbReference>
<sequence length="158" mass="16898">MGSDIERARVMNIHLRDLVSLEDGLLDKIPPIQSKSLVPQKKATKAKRKSKAAEPVIEKGKNDGSKATMNGGLRRSDRGKNLPPDDHHFENNPPTTTEPIKSRAPPNGTVGKDDDLPTWTERGVGVGVGVGVVHAVHYCGLVGLGNSISNHAAQCTAR</sequence>